<dbReference type="PANTHER" id="PTHR36438">
    <property type="entry name" value="IRON-SULFUR CLUSTER REPAIR PROTEIN YTFE"/>
    <property type="match status" value="1"/>
</dbReference>
<dbReference type="GO" id="GO:0046872">
    <property type="term" value="F:metal ion binding"/>
    <property type="evidence" value="ECO:0007669"/>
    <property type="project" value="UniProtKB-KW"/>
</dbReference>
<evidence type="ECO:0000313" key="6">
    <source>
        <dbReference type="EMBL" id="AXA36908.1"/>
    </source>
</evidence>
<reference evidence="6 7" key="1">
    <citation type="submission" date="2018-05" db="EMBL/GenBank/DDBJ databases">
        <title>A metagenomic window into the 2 km-deep terrestrial subsurface aquifer revealed taxonomically and functionally diverse microbial community comprising novel uncultured bacterial lineages.</title>
        <authorList>
            <person name="Kadnikov V.V."/>
            <person name="Mardanov A.V."/>
            <person name="Beletsky A.V."/>
            <person name="Banks D."/>
            <person name="Pimenov N.V."/>
            <person name="Frank Y.A."/>
            <person name="Karnachuk O.V."/>
            <person name="Ravin N.V."/>
        </authorList>
    </citation>
    <scope>NUCLEOTIDE SEQUENCE [LARGE SCALE GENOMIC DNA]</scope>
    <source>
        <strain evidence="6">BY</strain>
    </source>
</reference>
<dbReference type="KEGG" id="schv:BRCON_2131"/>
<evidence type="ECO:0000256" key="1">
    <source>
        <dbReference type="ARBA" id="ARBA00004496"/>
    </source>
</evidence>
<dbReference type="EMBL" id="CP030759">
    <property type="protein sequence ID" value="AXA36908.1"/>
    <property type="molecule type" value="Genomic_DNA"/>
</dbReference>
<gene>
    <name evidence="6" type="ORF">BRCON_2131</name>
</gene>
<keyword evidence="2" id="KW-0963">Cytoplasm</keyword>
<keyword evidence="3" id="KW-0479">Metal-binding</keyword>
<accession>A0A2Z4Y7U1</accession>
<organism evidence="6 7">
    <name type="scientific">Sumerlaea chitinivorans</name>
    <dbReference type="NCBI Taxonomy" id="2250252"/>
    <lineage>
        <taxon>Bacteria</taxon>
        <taxon>Candidatus Sumerlaeota</taxon>
        <taxon>Candidatus Sumerlaeia</taxon>
        <taxon>Candidatus Sumerlaeales</taxon>
        <taxon>Candidatus Sumerlaeaceae</taxon>
        <taxon>Candidatus Sumerlaea</taxon>
    </lineage>
</organism>
<dbReference type="PANTHER" id="PTHR36438:SF1">
    <property type="entry name" value="IRON-SULFUR CLUSTER REPAIR PROTEIN YTFE"/>
    <property type="match status" value="1"/>
</dbReference>
<dbReference type="GO" id="GO:0005737">
    <property type="term" value="C:cytoplasm"/>
    <property type="evidence" value="ECO:0007669"/>
    <property type="project" value="UniProtKB-SubCell"/>
</dbReference>
<dbReference type="AlphaFoldDB" id="A0A2Z4Y7U1"/>
<proteinExistence type="predicted"/>
<evidence type="ECO:0000313" key="7">
    <source>
        <dbReference type="Proteomes" id="UP000262583"/>
    </source>
</evidence>
<dbReference type="Gene3D" id="1.20.120.520">
    <property type="entry name" value="nmb1532 protein domain like"/>
    <property type="match status" value="1"/>
</dbReference>
<evidence type="ECO:0000259" key="5">
    <source>
        <dbReference type="Pfam" id="PF01814"/>
    </source>
</evidence>
<dbReference type="Pfam" id="PF01814">
    <property type="entry name" value="Hemerythrin"/>
    <property type="match status" value="1"/>
</dbReference>
<dbReference type="Proteomes" id="UP000262583">
    <property type="component" value="Chromosome"/>
</dbReference>
<protein>
    <submittedName>
        <fullName evidence="6">Nitric oxide-dependent regulator DnrN or NorA</fullName>
    </submittedName>
</protein>
<comment type="subcellular location">
    <subcellularLocation>
        <location evidence="1">Cytoplasm</location>
    </subcellularLocation>
</comment>
<feature type="domain" description="Hemerythrin-like" evidence="5">
    <location>
        <begin position="82"/>
        <end position="226"/>
    </location>
</feature>
<evidence type="ECO:0000256" key="4">
    <source>
        <dbReference type="ARBA" id="ARBA00023004"/>
    </source>
</evidence>
<evidence type="ECO:0000256" key="2">
    <source>
        <dbReference type="ARBA" id="ARBA00022490"/>
    </source>
</evidence>
<dbReference type="InterPro" id="IPR019903">
    <property type="entry name" value="RIC_family"/>
</dbReference>
<name>A0A2Z4Y7U1_SUMC1</name>
<dbReference type="InterPro" id="IPR012312">
    <property type="entry name" value="Hemerythrin-like"/>
</dbReference>
<evidence type="ECO:0000256" key="3">
    <source>
        <dbReference type="ARBA" id="ARBA00022723"/>
    </source>
</evidence>
<keyword evidence="4" id="KW-0408">Iron</keyword>
<sequence>MSAPELNHPFSALPADAADRLALLALGVDPSLDANRPLREIYEELAVDPNQWESVRNAHTTPCDVCWQTVGYSELIQHIESVHHTYLRLELPRLQTLLHRAINREPSPIALPLRTALEAFVSLKAEIEMHLMKEEQILFPMIRELEHATGPVAFHCGSLRNPVGVMMMEHESAKNALRTIRDSLDQLPPPETLSLLVRGTAAALKRLEADLYQHIREEDDILFPRAIALEDERNF</sequence>